<dbReference type="Gene3D" id="1.20.58.380">
    <property type="entry name" value="Flagellar protein flit"/>
    <property type="match status" value="1"/>
</dbReference>
<evidence type="ECO:0000313" key="6">
    <source>
        <dbReference type="EMBL" id="NKE66145.1"/>
    </source>
</evidence>
<keyword evidence="6" id="KW-0282">Flagellum</keyword>
<dbReference type="Pfam" id="PF05400">
    <property type="entry name" value="FliT"/>
    <property type="match status" value="1"/>
</dbReference>
<dbReference type="Proteomes" id="UP000521868">
    <property type="component" value="Unassembled WGS sequence"/>
</dbReference>
<evidence type="ECO:0000256" key="2">
    <source>
        <dbReference type="ARBA" id="ARBA00022490"/>
    </source>
</evidence>
<evidence type="ECO:0000313" key="7">
    <source>
        <dbReference type="Proteomes" id="UP000521868"/>
    </source>
</evidence>
<protein>
    <recommendedName>
        <fullName evidence="5">Flagellar protein FliT</fullName>
    </recommendedName>
</protein>
<name>A0A7X6I6E1_9BURK</name>
<proteinExistence type="predicted"/>
<dbReference type="AlphaFoldDB" id="A0A7X6I6E1"/>
<keyword evidence="3" id="KW-1005">Bacterial flagellum biogenesis</keyword>
<gene>
    <name evidence="6" type="ORF">RAMLITH_09970</name>
</gene>
<comment type="subcellular location">
    <subcellularLocation>
        <location evidence="1">Cytoplasm</location>
        <location evidence="1">Cytosol</location>
    </subcellularLocation>
</comment>
<dbReference type="RefSeq" id="WP_168107272.1">
    <property type="nucleotide sequence ID" value="NZ_VTOX01000003.1"/>
</dbReference>
<keyword evidence="6" id="KW-0966">Cell projection</keyword>
<dbReference type="InterPro" id="IPR008622">
    <property type="entry name" value="FliT"/>
</dbReference>
<evidence type="ECO:0000256" key="3">
    <source>
        <dbReference type="ARBA" id="ARBA00022795"/>
    </source>
</evidence>
<reference evidence="6 7" key="1">
    <citation type="journal article" date="2020" name="Nature">
        <title>Bacterial chemolithoautotrophy via manganese oxidation.</title>
        <authorList>
            <person name="Yu H."/>
            <person name="Leadbetter J.R."/>
        </authorList>
    </citation>
    <scope>NUCLEOTIDE SEQUENCE [LARGE SCALE GENOMIC DNA]</scope>
    <source>
        <strain evidence="6 7">RBP-1</strain>
    </source>
</reference>
<comment type="caution">
    <text evidence="6">The sequence shown here is derived from an EMBL/GenBank/DDBJ whole genome shotgun (WGS) entry which is preliminary data.</text>
</comment>
<dbReference type="GO" id="GO:0044781">
    <property type="term" value="P:bacterial-type flagellum organization"/>
    <property type="evidence" value="ECO:0007669"/>
    <property type="project" value="UniProtKB-KW"/>
</dbReference>
<keyword evidence="2" id="KW-0963">Cytoplasm</keyword>
<evidence type="ECO:0000256" key="1">
    <source>
        <dbReference type="ARBA" id="ARBA00004514"/>
    </source>
</evidence>
<accession>A0A7X6I6E1</accession>
<keyword evidence="7" id="KW-1185">Reference proteome</keyword>
<dbReference type="EMBL" id="VTOX01000003">
    <property type="protein sequence ID" value="NKE66145.1"/>
    <property type="molecule type" value="Genomic_DNA"/>
</dbReference>
<organism evidence="6 7">
    <name type="scientific">Ramlibacter lithotrophicus</name>
    <dbReference type="NCBI Taxonomy" id="2606681"/>
    <lineage>
        <taxon>Bacteria</taxon>
        <taxon>Pseudomonadati</taxon>
        <taxon>Pseudomonadota</taxon>
        <taxon>Betaproteobacteria</taxon>
        <taxon>Burkholderiales</taxon>
        <taxon>Comamonadaceae</taxon>
        <taxon>Ramlibacter</taxon>
    </lineage>
</organism>
<evidence type="ECO:0000256" key="4">
    <source>
        <dbReference type="ARBA" id="ARBA00023186"/>
    </source>
</evidence>
<keyword evidence="6" id="KW-0969">Cilium</keyword>
<keyword evidence="4" id="KW-0143">Chaperone</keyword>
<evidence type="ECO:0000256" key="5">
    <source>
        <dbReference type="ARBA" id="ARBA00093797"/>
    </source>
</evidence>
<sequence>MACANEVVHCYSRLALTVGRMVELARAKDWTGLPALDGECTAIVDRLRELAPASGLAPLERARVTALMTRIRADQDELAGIVRPQLARLMRRIDELQREQKVRSTYRGTP</sequence>